<feature type="active site" description="Proton acceptor" evidence="6">
    <location>
        <position position="28"/>
    </location>
</feature>
<comment type="similarity">
    <text evidence="1 4">Belongs to the CRISPR-associated protein Cas6/Cse3/CasE family.</text>
</comment>
<dbReference type="GO" id="GO:0016788">
    <property type="term" value="F:hydrolase activity, acting on ester bonds"/>
    <property type="evidence" value="ECO:0007669"/>
    <property type="project" value="InterPro"/>
</dbReference>
<evidence type="ECO:0000256" key="1">
    <source>
        <dbReference type="ARBA" id="ARBA00005937"/>
    </source>
</evidence>
<feature type="domain" description="CRISPR associated protein Cas6 C-terminal" evidence="7">
    <location>
        <begin position="124"/>
        <end position="245"/>
    </location>
</feature>
<evidence type="ECO:0000313" key="9">
    <source>
        <dbReference type="Proteomes" id="UP000198577"/>
    </source>
</evidence>
<dbReference type="Gene3D" id="3.30.70.1900">
    <property type="match status" value="1"/>
</dbReference>
<protein>
    <recommendedName>
        <fullName evidence="4">CRISPR-associated endoribonuclease</fullName>
    </recommendedName>
</protein>
<dbReference type="PIRSF" id="PIRSF005054">
    <property type="entry name" value="PF1131"/>
    <property type="match status" value="1"/>
</dbReference>
<dbReference type="Gene3D" id="3.30.70.1890">
    <property type="match status" value="1"/>
</dbReference>
<dbReference type="CDD" id="cd21140">
    <property type="entry name" value="Cas6_I-like"/>
    <property type="match status" value="1"/>
</dbReference>
<dbReference type="Proteomes" id="UP000198577">
    <property type="component" value="Unassembled WGS sequence"/>
</dbReference>
<dbReference type="OrthoDB" id="9797488at2"/>
<comment type="function">
    <text evidence="4">CRISPR (clustered regularly interspaced short palindromic repeat), is an adaptive immune system that provides protection against mobile genetic elements (viruses, transposable elements and conjugative plasmids). CRISPR clusters contain sequences complementary to antecedent mobile elements and target invading nucleic acids. CRISPR clusters are transcribed and processed into CRISPR RNA (crRNA).</text>
</comment>
<dbReference type="PANTHER" id="PTHR36984">
    <property type="entry name" value="CRISPR-ASSOCIATED ENDORIBONUCLEASE CAS6 1"/>
    <property type="match status" value="1"/>
</dbReference>
<keyword evidence="9" id="KW-1185">Reference proteome</keyword>
<dbReference type="PANTHER" id="PTHR36984:SF1">
    <property type="entry name" value="CRISPR-ASSOCIATED ENDORIBONUCLEASE CAS6 1"/>
    <property type="match status" value="1"/>
</dbReference>
<evidence type="ECO:0000313" key="8">
    <source>
        <dbReference type="EMBL" id="SFP76335.1"/>
    </source>
</evidence>
<evidence type="ECO:0000259" key="7">
    <source>
        <dbReference type="Pfam" id="PF01881"/>
    </source>
</evidence>
<proteinExistence type="inferred from homology"/>
<evidence type="ECO:0000256" key="4">
    <source>
        <dbReference type="PIRNR" id="PIRNR005054"/>
    </source>
</evidence>
<keyword evidence="3" id="KW-0051">Antiviral defense</keyword>
<dbReference type="EMBL" id="FOXR01000003">
    <property type="protein sequence ID" value="SFP76335.1"/>
    <property type="molecule type" value="Genomic_DNA"/>
</dbReference>
<gene>
    <name evidence="8" type="ORF">SAMN05444406_103124</name>
</gene>
<name>A0A1I5SZY2_9FIRM</name>
<feature type="site" description="Transition state stabilizer" evidence="5">
    <location>
        <position position="52"/>
    </location>
</feature>
<evidence type="ECO:0000256" key="3">
    <source>
        <dbReference type="ARBA" id="ARBA00023118"/>
    </source>
</evidence>
<dbReference type="NCBIfam" id="TIGR01877">
    <property type="entry name" value="cas_cas6"/>
    <property type="match status" value="1"/>
</dbReference>
<dbReference type="AlphaFoldDB" id="A0A1I5SZY2"/>
<dbReference type="STRING" id="937334.SAMN05444406_103124"/>
<dbReference type="InterPro" id="IPR010156">
    <property type="entry name" value="CRISPR-assoc_prot_Cas6"/>
</dbReference>
<feature type="active site" description="Proton donor" evidence="6">
    <location>
        <position position="40"/>
    </location>
</feature>
<evidence type="ECO:0000256" key="5">
    <source>
        <dbReference type="PIRSR" id="PIRSR005054-1"/>
    </source>
</evidence>
<dbReference type="InterPro" id="IPR045747">
    <property type="entry name" value="CRISPR-assoc_prot_Cas6_N_sf"/>
</dbReference>
<dbReference type="GO" id="GO:0051607">
    <property type="term" value="P:defense response to virus"/>
    <property type="evidence" value="ECO:0007669"/>
    <property type="project" value="UniProtKB-KW"/>
</dbReference>
<dbReference type="RefSeq" id="WP_025748599.1">
    <property type="nucleotide sequence ID" value="NZ_FOXR01000003.1"/>
</dbReference>
<dbReference type="GO" id="GO:0003723">
    <property type="term" value="F:RNA binding"/>
    <property type="evidence" value="ECO:0007669"/>
    <property type="project" value="UniProtKB-KW"/>
</dbReference>
<dbReference type="Pfam" id="PF21350">
    <property type="entry name" value="Cas6_I-A"/>
    <property type="match status" value="1"/>
</dbReference>
<organism evidence="8 9">
    <name type="scientific">Caldicoprobacter faecalis</name>
    <dbReference type="NCBI Taxonomy" id="937334"/>
    <lineage>
        <taxon>Bacteria</taxon>
        <taxon>Bacillati</taxon>
        <taxon>Bacillota</taxon>
        <taxon>Clostridia</taxon>
        <taxon>Caldicoprobacterales</taxon>
        <taxon>Caldicoprobacteraceae</taxon>
        <taxon>Caldicoprobacter</taxon>
    </lineage>
</organism>
<reference evidence="8 9" key="1">
    <citation type="submission" date="2016-10" db="EMBL/GenBank/DDBJ databases">
        <authorList>
            <person name="de Groot N.N."/>
        </authorList>
    </citation>
    <scope>NUCLEOTIDE SEQUENCE [LARGE SCALE GENOMIC DNA]</scope>
    <source>
        <strain evidence="8 9">DSM 20678</strain>
    </source>
</reference>
<keyword evidence="2" id="KW-0694">RNA-binding</keyword>
<accession>A0A1I5SZY2</accession>
<dbReference type="InterPro" id="IPR049435">
    <property type="entry name" value="Cas_Cas6_C"/>
</dbReference>
<sequence length="251" mass="29010">MRIKLTFVSDKNIVIPLQYNYLVQAMIYNNISRELSDFLHDQGFVINGRQFKLFTFSRLQGRFKISGSKIEFTPPVSLIVASPVERFLRELAEGMLRNDNLNICGQRLMLTSVAVFQGFEDVDFSEEVTIKMLSPVVAYNTVRKSGGSRTIYFSPWDEWFSELIRINLERKYQLIYGQKLQDGDIRIEPLGPKDDRYCKVLEYKNTVIKGWNGIYKLKGDRRLIKVAYEAGLGSKNSQGFGCFEVIEGLRR</sequence>
<evidence type="ECO:0000256" key="6">
    <source>
        <dbReference type="PIRSR" id="PIRSR005054-50"/>
    </source>
</evidence>
<dbReference type="Pfam" id="PF01881">
    <property type="entry name" value="Cas_Cas6_C"/>
    <property type="match status" value="1"/>
</dbReference>
<evidence type="ECO:0000256" key="2">
    <source>
        <dbReference type="ARBA" id="ARBA00022884"/>
    </source>
</evidence>